<dbReference type="OrthoDB" id="9156049at2"/>
<protein>
    <submittedName>
        <fullName evidence="6">Citrate:succinate antiporter</fullName>
    </submittedName>
</protein>
<evidence type="ECO:0000256" key="5">
    <source>
        <dbReference type="SAM" id="Phobius"/>
    </source>
</evidence>
<dbReference type="PANTHER" id="PTHR43652">
    <property type="entry name" value="BASIC AMINO ACID ANTIPORTER YFCC-RELATED"/>
    <property type="match status" value="1"/>
</dbReference>
<reference evidence="6 7" key="1">
    <citation type="submission" date="2017-07" db="EMBL/GenBank/DDBJ databases">
        <title>Isolation and whole genome analysis of endospore-forming bacteria from heroin.</title>
        <authorList>
            <person name="Kalinowski J."/>
            <person name="Ahrens B."/>
            <person name="Al-Dilaimi A."/>
            <person name="Winkler A."/>
            <person name="Wibberg D."/>
            <person name="Schleenbecker U."/>
            <person name="Ruckert C."/>
            <person name="Wolfel R."/>
            <person name="Grass G."/>
        </authorList>
    </citation>
    <scope>NUCLEOTIDE SEQUENCE [LARGE SCALE GENOMIC DNA]</scope>
    <source>
        <strain evidence="6 7">7528</strain>
    </source>
</reference>
<feature type="transmembrane region" description="Helical" evidence="5">
    <location>
        <begin position="179"/>
        <end position="199"/>
    </location>
</feature>
<feature type="transmembrane region" description="Helical" evidence="5">
    <location>
        <begin position="415"/>
        <end position="439"/>
    </location>
</feature>
<gene>
    <name evidence="6" type="ORF">CHH64_17845</name>
</gene>
<keyword evidence="4 5" id="KW-0472">Membrane</keyword>
<feature type="transmembrane region" description="Helical" evidence="5">
    <location>
        <begin position="327"/>
        <end position="349"/>
    </location>
</feature>
<dbReference type="EMBL" id="NPBV01000033">
    <property type="protein sequence ID" value="PAD19687.1"/>
    <property type="molecule type" value="Genomic_DNA"/>
</dbReference>
<evidence type="ECO:0000313" key="6">
    <source>
        <dbReference type="EMBL" id="PAD19687.1"/>
    </source>
</evidence>
<accession>A0A268A6D7</accession>
<comment type="subcellular location">
    <subcellularLocation>
        <location evidence="1">Membrane</location>
        <topology evidence="1">Multi-pass membrane protein</topology>
    </subcellularLocation>
</comment>
<dbReference type="AlphaFoldDB" id="A0A268A6D7"/>
<dbReference type="InterPro" id="IPR051679">
    <property type="entry name" value="DASS-Related_Transporters"/>
</dbReference>
<feature type="transmembrane region" description="Helical" evidence="5">
    <location>
        <begin position="393"/>
        <end position="409"/>
    </location>
</feature>
<dbReference type="GO" id="GO:0005886">
    <property type="term" value="C:plasma membrane"/>
    <property type="evidence" value="ECO:0007669"/>
    <property type="project" value="TreeGrafter"/>
</dbReference>
<feature type="transmembrane region" description="Helical" evidence="5">
    <location>
        <begin position="219"/>
        <end position="241"/>
    </location>
</feature>
<evidence type="ECO:0000256" key="2">
    <source>
        <dbReference type="ARBA" id="ARBA00022692"/>
    </source>
</evidence>
<feature type="transmembrane region" description="Helical" evidence="5">
    <location>
        <begin position="295"/>
        <end position="315"/>
    </location>
</feature>
<name>A0A268A6D7_9BACI</name>
<keyword evidence="3 5" id="KW-1133">Transmembrane helix</keyword>
<dbReference type="PANTHER" id="PTHR43652:SF2">
    <property type="entry name" value="BASIC AMINO ACID ANTIPORTER YFCC-RELATED"/>
    <property type="match status" value="1"/>
</dbReference>
<feature type="transmembrane region" description="Helical" evidence="5">
    <location>
        <begin position="451"/>
        <end position="473"/>
    </location>
</feature>
<organism evidence="6 7">
    <name type="scientific">Terribacillus saccharophilus</name>
    <dbReference type="NCBI Taxonomy" id="361277"/>
    <lineage>
        <taxon>Bacteria</taxon>
        <taxon>Bacillati</taxon>
        <taxon>Bacillota</taxon>
        <taxon>Bacilli</taxon>
        <taxon>Bacillales</taxon>
        <taxon>Bacillaceae</taxon>
        <taxon>Terribacillus</taxon>
    </lineage>
</organism>
<sequence>MEQVNRYRRSKKHLGKRTKEIPGNARFIGIIHAFILLFVIMTDMDYAAKVSLFAFLSAMTLWITTKIPAGYVAVSLIAFIIFMNAGEPQLLYQSFSEEVVWLMLGAFVIGESIKESGLAERFSHAILYRAKSKHSLIRGFTLVLGLTALFIPSTSGRAALSMPIIKQLGTHFSSKEKEFLAILAPVIILMSTSATLIGAGSHLIGIGLLESTTDQSISFMQWLIWGVPFTIVITFITMYIVKLTLWPKHITSDSSDVLSIKNAQKDTSIKKIEKKTIIILVGLIIGWVTENIHGYDIAFVTMIGALLFMIPRYGVISWKQGIKAISWNLLLFVAAATALGKVLLDTGVVGWMEEEVMHYLHLFAGASEWKIVLLLSIVTVTSHLYITSHTTRAIVFIPSFILFGQSIGVELDTIVFLSLIGMNYCVTFPVSSKALLLYYEEGDSTYDAKNLLKISLVLMPIYVLVILLFYFTYWKWTGLSL</sequence>
<proteinExistence type="predicted"/>
<comment type="caution">
    <text evidence="6">The sequence shown here is derived from an EMBL/GenBank/DDBJ whole genome shotgun (WGS) entry which is preliminary data.</text>
</comment>
<feature type="transmembrane region" description="Helical" evidence="5">
    <location>
        <begin position="136"/>
        <end position="158"/>
    </location>
</feature>
<keyword evidence="2 5" id="KW-0812">Transmembrane</keyword>
<dbReference type="Proteomes" id="UP000216013">
    <property type="component" value="Unassembled WGS sequence"/>
</dbReference>
<evidence type="ECO:0000256" key="3">
    <source>
        <dbReference type="ARBA" id="ARBA00022989"/>
    </source>
</evidence>
<feature type="transmembrane region" description="Helical" evidence="5">
    <location>
        <begin position="70"/>
        <end position="86"/>
    </location>
</feature>
<evidence type="ECO:0000256" key="4">
    <source>
        <dbReference type="ARBA" id="ARBA00023136"/>
    </source>
</evidence>
<dbReference type="RefSeq" id="WP_095233740.1">
    <property type="nucleotide sequence ID" value="NZ_NPBK01000019.1"/>
</dbReference>
<evidence type="ECO:0000313" key="7">
    <source>
        <dbReference type="Proteomes" id="UP000216013"/>
    </source>
</evidence>
<feature type="transmembrane region" description="Helical" evidence="5">
    <location>
        <begin position="369"/>
        <end position="386"/>
    </location>
</feature>
<evidence type="ECO:0000256" key="1">
    <source>
        <dbReference type="ARBA" id="ARBA00004141"/>
    </source>
</evidence>
<dbReference type="GO" id="GO:0022857">
    <property type="term" value="F:transmembrane transporter activity"/>
    <property type="evidence" value="ECO:0007669"/>
    <property type="project" value="InterPro"/>
</dbReference>
<dbReference type="InterPro" id="IPR001898">
    <property type="entry name" value="SLC13A/DASS"/>
</dbReference>
<feature type="transmembrane region" description="Helical" evidence="5">
    <location>
        <begin position="21"/>
        <end position="40"/>
    </location>
</feature>
<dbReference type="Pfam" id="PF00939">
    <property type="entry name" value="Na_sulph_symp"/>
    <property type="match status" value="1"/>
</dbReference>